<sequence>MRRGPSRRSSTAASAGPVQARTRSSSSVGVISTSVGASPATPASAHHARTR</sequence>
<evidence type="ECO:0000256" key="1">
    <source>
        <dbReference type="SAM" id="MobiDB-lite"/>
    </source>
</evidence>
<evidence type="ECO:0000313" key="2">
    <source>
        <dbReference type="EMBL" id="MDD7968149.1"/>
    </source>
</evidence>
<comment type="caution">
    <text evidence="2">The sequence shown here is derived from an EMBL/GenBank/DDBJ whole genome shotgun (WGS) entry which is preliminary data.</text>
</comment>
<protein>
    <submittedName>
        <fullName evidence="2">Uncharacterized protein</fullName>
    </submittedName>
</protein>
<gene>
    <name evidence="2" type="ORF">PGB27_22615</name>
</gene>
<dbReference type="Proteomes" id="UP001300763">
    <property type="component" value="Unassembled WGS sequence"/>
</dbReference>
<keyword evidence="3" id="KW-1185">Reference proteome</keyword>
<accession>A0ABT5SZG7</accession>
<reference evidence="2 3" key="1">
    <citation type="submission" date="2023-02" db="EMBL/GenBank/DDBJ databases">
        <title>Genome sequencing required for Actinomycetospora new species description.</title>
        <authorList>
            <person name="Saimee Y."/>
            <person name="Duangmal K."/>
        </authorList>
    </citation>
    <scope>NUCLEOTIDE SEQUENCE [LARGE SCALE GENOMIC DNA]</scope>
    <source>
        <strain evidence="2 3">DW7H6</strain>
    </source>
</reference>
<feature type="compositionally biased region" description="Low complexity" evidence="1">
    <location>
        <begin position="24"/>
        <end position="45"/>
    </location>
</feature>
<dbReference type="EMBL" id="JAQZAO010000011">
    <property type="protein sequence ID" value="MDD7968149.1"/>
    <property type="molecule type" value="Genomic_DNA"/>
</dbReference>
<organism evidence="2 3">
    <name type="scientific">Actinomycetospora lemnae</name>
    <dbReference type="NCBI Taxonomy" id="3019891"/>
    <lineage>
        <taxon>Bacteria</taxon>
        <taxon>Bacillati</taxon>
        <taxon>Actinomycetota</taxon>
        <taxon>Actinomycetes</taxon>
        <taxon>Pseudonocardiales</taxon>
        <taxon>Pseudonocardiaceae</taxon>
        <taxon>Actinomycetospora</taxon>
    </lineage>
</organism>
<evidence type="ECO:0000313" key="3">
    <source>
        <dbReference type="Proteomes" id="UP001300763"/>
    </source>
</evidence>
<dbReference type="RefSeq" id="WP_274202682.1">
    <property type="nucleotide sequence ID" value="NZ_JAQZAO010000011.1"/>
</dbReference>
<name>A0ABT5SZG7_9PSEU</name>
<proteinExistence type="predicted"/>
<feature type="region of interest" description="Disordered" evidence="1">
    <location>
        <begin position="1"/>
        <end position="51"/>
    </location>
</feature>